<dbReference type="AlphaFoldDB" id="A0A6A4GR95"/>
<dbReference type="OrthoDB" id="3070545at2759"/>
<organism evidence="2 3">
    <name type="scientific">Gymnopus androsaceus JB14</name>
    <dbReference type="NCBI Taxonomy" id="1447944"/>
    <lineage>
        <taxon>Eukaryota</taxon>
        <taxon>Fungi</taxon>
        <taxon>Dikarya</taxon>
        <taxon>Basidiomycota</taxon>
        <taxon>Agaricomycotina</taxon>
        <taxon>Agaricomycetes</taxon>
        <taxon>Agaricomycetidae</taxon>
        <taxon>Agaricales</taxon>
        <taxon>Marasmiineae</taxon>
        <taxon>Omphalotaceae</taxon>
        <taxon>Gymnopus</taxon>
    </lineage>
</organism>
<evidence type="ECO:0000313" key="2">
    <source>
        <dbReference type="EMBL" id="KAE9387883.1"/>
    </source>
</evidence>
<evidence type="ECO:0000256" key="1">
    <source>
        <dbReference type="SAM" id="MobiDB-lite"/>
    </source>
</evidence>
<accession>A0A6A4GR95</accession>
<proteinExistence type="predicted"/>
<evidence type="ECO:0000313" key="3">
    <source>
        <dbReference type="Proteomes" id="UP000799118"/>
    </source>
</evidence>
<feature type="region of interest" description="Disordered" evidence="1">
    <location>
        <begin position="1"/>
        <end position="94"/>
    </location>
</feature>
<protein>
    <submittedName>
        <fullName evidence="2">Uncharacterized protein</fullName>
    </submittedName>
</protein>
<gene>
    <name evidence="2" type="ORF">BT96DRAFT_837019</name>
</gene>
<name>A0A6A4GR95_9AGAR</name>
<feature type="compositionally biased region" description="Basic and acidic residues" evidence="1">
    <location>
        <begin position="69"/>
        <end position="94"/>
    </location>
</feature>
<feature type="non-terminal residue" evidence="2">
    <location>
        <position position="184"/>
    </location>
</feature>
<dbReference type="Proteomes" id="UP000799118">
    <property type="component" value="Unassembled WGS sequence"/>
</dbReference>
<reference evidence="2" key="1">
    <citation type="journal article" date="2019" name="Environ. Microbiol.">
        <title>Fungal ecological strategies reflected in gene transcription - a case study of two litter decomposers.</title>
        <authorList>
            <person name="Barbi F."/>
            <person name="Kohler A."/>
            <person name="Barry K."/>
            <person name="Baskaran P."/>
            <person name="Daum C."/>
            <person name="Fauchery L."/>
            <person name="Ihrmark K."/>
            <person name="Kuo A."/>
            <person name="LaButti K."/>
            <person name="Lipzen A."/>
            <person name="Morin E."/>
            <person name="Grigoriev I.V."/>
            <person name="Henrissat B."/>
            <person name="Lindahl B."/>
            <person name="Martin F."/>
        </authorList>
    </citation>
    <scope>NUCLEOTIDE SEQUENCE</scope>
    <source>
        <strain evidence="2">JB14</strain>
    </source>
</reference>
<feature type="compositionally biased region" description="Gly residues" evidence="1">
    <location>
        <begin position="46"/>
        <end position="55"/>
    </location>
</feature>
<keyword evidence="3" id="KW-1185">Reference proteome</keyword>
<feature type="compositionally biased region" description="Polar residues" evidence="1">
    <location>
        <begin position="11"/>
        <end position="42"/>
    </location>
</feature>
<dbReference type="EMBL" id="ML769774">
    <property type="protein sequence ID" value="KAE9387883.1"/>
    <property type="molecule type" value="Genomic_DNA"/>
</dbReference>
<sequence length="184" mass="20562">MGGNGNGNNGQPPNDQSPNRSNNNSEGWSNNPRYSQSGNSRINDFGGNGGGGPPDGQGPDDNNGRRNRGSSEDDERLRRDREKDLFNRELNRQSKLELNKPQTFSGEKREEFRTFQDACENTFVAKALIYETDDSQIAFAGSYLSGAALRHFQSLMRRKRNGENVLAFLSWTSFILHLAELFGL</sequence>